<comment type="similarity">
    <text evidence="2">Belongs to the binding-protein-dependent transport system permease family. FecCD subfamily.</text>
</comment>
<evidence type="ECO:0000256" key="4">
    <source>
        <dbReference type="ARBA" id="ARBA00022475"/>
    </source>
</evidence>
<feature type="transmembrane region" description="Helical" evidence="8">
    <location>
        <begin position="20"/>
        <end position="38"/>
    </location>
</feature>
<sequence>MDISQTSSTPRSARHRSQLLFVAMAGLVFLLFMTNLALGSVSIPLAQVWQIIIRGSTDHAVYTNIVMQTRLPQAIVALGAGMALGIAGLMLQTLFKNPLAGPSVLGISSGASLGVAFVVLLSGQMFGLTLSGLPFWGDMAVIAASLAGALGVLMIILTISSRVAGSLAVLIIGVMMGYLSNSIVGVFKYFSLEADVHSYVIWGLGSFNRLSLPRAILFGGVAVAVSAMMVFLSKPLNLLALGDRYAQNLGLHTRRTRLLVILGAGLLTAVVTAFCGPIAFIGMAVPHLAKLTFRTSNHLTLIVAAGLIGSGTALLCAILSRLPGLESALPINSVTAFVGAPVVISVILKRRSV</sequence>
<evidence type="ECO:0000256" key="6">
    <source>
        <dbReference type="ARBA" id="ARBA00022989"/>
    </source>
</evidence>
<keyword evidence="10" id="KW-1185">Reference proteome</keyword>
<dbReference type="GO" id="GO:0022857">
    <property type="term" value="F:transmembrane transporter activity"/>
    <property type="evidence" value="ECO:0007669"/>
    <property type="project" value="InterPro"/>
</dbReference>
<dbReference type="PANTHER" id="PTHR30472">
    <property type="entry name" value="FERRIC ENTEROBACTIN TRANSPORT SYSTEM PERMEASE PROTEIN"/>
    <property type="match status" value="1"/>
</dbReference>
<evidence type="ECO:0000256" key="8">
    <source>
        <dbReference type="SAM" id="Phobius"/>
    </source>
</evidence>
<keyword evidence="6 8" id="KW-1133">Transmembrane helix</keyword>
<dbReference type="Gene3D" id="1.10.3470.10">
    <property type="entry name" value="ABC transporter involved in vitamin B12 uptake, BtuC"/>
    <property type="match status" value="1"/>
</dbReference>
<dbReference type="InterPro" id="IPR037294">
    <property type="entry name" value="ABC_BtuC-like"/>
</dbReference>
<keyword evidence="5 8" id="KW-0812">Transmembrane</keyword>
<evidence type="ECO:0000256" key="5">
    <source>
        <dbReference type="ARBA" id="ARBA00022692"/>
    </source>
</evidence>
<name>A0A2W7PAR0_9BACT</name>
<dbReference type="OrthoDB" id="9811721at2"/>
<dbReference type="Pfam" id="PF01032">
    <property type="entry name" value="FecCD"/>
    <property type="match status" value="1"/>
</dbReference>
<feature type="transmembrane region" description="Helical" evidence="8">
    <location>
        <begin position="210"/>
        <end position="232"/>
    </location>
</feature>
<dbReference type="Proteomes" id="UP000249239">
    <property type="component" value="Unassembled WGS sequence"/>
</dbReference>
<organism evidence="9 10">
    <name type="scientific">Breznakibacter xylanolyticus</name>
    <dbReference type="NCBI Taxonomy" id="990"/>
    <lineage>
        <taxon>Bacteria</taxon>
        <taxon>Pseudomonadati</taxon>
        <taxon>Bacteroidota</taxon>
        <taxon>Bacteroidia</taxon>
        <taxon>Marinilabiliales</taxon>
        <taxon>Marinilabiliaceae</taxon>
        <taxon>Breznakibacter</taxon>
    </lineage>
</organism>
<feature type="transmembrane region" description="Helical" evidence="8">
    <location>
        <begin position="258"/>
        <end position="281"/>
    </location>
</feature>
<evidence type="ECO:0000256" key="1">
    <source>
        <dbReference type="ARBA" id="ARBA00004651"/>
    </source>
</evidence>
<dbReference type="RefSeq" id="WP_111444119.1">
    <property type="nucleotide sequence ID" value="NZ_QKZK01000002.1"/>
</dbReference>
<keyword evidence="3" id="KW-0813">Transport</keyword>
<comment type="caution">
    <text evidence="9">The sequence shown here is derived from an EMBL/GenBank/DDBJ whole genome shotgun (WGS) entry which is preliminary data.</text>
</comment>
<protein>
    <submittedName>
        <fullName evidence="9">Iron complex transport system permease protein</fullName>
    </submittedName>
</protein>
<gene>
    <name evidence="9" type="ORF">LX69_00389</name>
</gene>
<evidence type="ECO:0000313" key="9">
    <source>
        <dbReference type="EMBL" id="PZX20392.1"/>
    </source>
</evidence>
<proteinExistence type="inferred from homology"/>
<feature type="transmembrane region" description="Helical" evidence="8">
    <location>
        <begin position="167"/>
        <end position="190"/>
    </location>
</feature>
<dbReference type="CDD" id="cd06550">
    <property type="entry name" value="TM_ABC_iron-siderophores_like"/>
    <property type="match status" value="1"/>
</dbReference>
<keyword evidence="4" id="KW-1003">Cell membrane</keyword>
<feature type="transmembrane region" description="Helical" evidence="8">
    <location>
        <begin position="71"/>
        <end position="91"/>
    </location>
</feature>
<dbReference type="AlphaFoldDB" id="A0A2W7PAR0"/>
<dbReference type="GO" id="GO:0033214">
    <property type="term" value="P:siderophore-iron import into cell"/>
    <property type="evidence" value="ECO:0007669"/>
    <property type="project" value="TreeGrafter"/>
</dbReference>
<dbReference type="PANTHER" id="PTHR30472:SF41">
    <property type="entry name" value="TRANSPORT SYSTEM PERMEASE PROTEIN"/>
    <property type="match status" value="1"/>
</dbReference>
<comment type="subcellular location">
    <subcellularLocation>
        <location evidence="1">Cell membrane</location>
        <topology evidence="1">Multi-pass membrane protein</topology>
    </subcellularLocation>
</comment>
<feature type="transmembrane region" description="Helical" evidence="8">
    <location>
        <begin position="329"/>
        <end position="348"/>
    </location>
</feature>
<feature type="transmembrane region" description="Helical" evidence="8">
    <location>
        <begin position="103"/>
        <end position="127"/>
    </location>
</feature>
<feature type="transmembrane region" description="Helical" evidence="8">
    <location>
        <begin position="139"/>
        <end position="160"/>
    </location>
</feature>
<feature type="transmembrane region" description="Helical" evidence="8">
    <location>
        <begin position="301"/>
        <end position="322"/>
    </location>
</feature>
<dbReference type="InterPro" id="IPR000522">
    <property type="entry name" value="ABC_transptr_permease_BtuC"/>
</dbReference>
<dbReference type="SUPFAM" id="SSF81345">
    <property type="entry name" value="ABC transporter involved in vitamin B12 uptake, BtuC"/>
    <property type="match status" value="1"/>
</dbReference>
<evidence type="ECO:0000256" key="7">
    <source>
        <dbReference type="ARBA" id="ARBA00023136"/>
    </source>
</evidence>
<accession>A0A2W7PAR0</accession>
<reference evidence="9 10" key="1">
    <citation type="submission" date="2018-06" db="EMBL/GenBank/DDBJ databases">
        <title>Genomic Encyclopedia of Archaeal and Bacterial Type Strains, Phase II (KMG-II): from individual species to whole genera.</title>
        <authorList>
            <person name="Goeker M."/>
        </authorList>
    </citation>
    <scope>NUCLEOTIDE SEQUENCE [LARGE SCALE GENOMIC DNA]</scope>
    <source>
        <strain evidence="9 10">DSM 6779</strain>
    </source>
</reference>
<evidence type="ECO:0000256" key="2">
    <source>
        <dbReference type="ARBA" id="ARBA00007935"/>
    </source>
</evidence>
<keyword evidence="7 8" id="KW-0472">Membrane</keyword>
<evidence type="ECO:0000256" key="3">
    <source>
        <dbReference type="ARBA" id="ARBA00022448"/>
    </source>
</evidence>
<evidence type="ECO:0000313" key="10">
    <source>
        <dbReference type="Proteomes" id="UP000249239"/>
    </source>
</evidence>
<dbReference type="GO" id="GO:0005886">
    <property type="term" value="C:plasma membrane"/>
    <property type="evidence" value="ECO:0007669"/>
    <property type="project" value="UniProtKB-SubCell"/>
</dbReference>
<dbReference type="EMBL" id="QKZK01000002">
    <property type="protein sequence ID" value="PZX20392.1"/>
    <property type="molecule type" value="Genomic_DNA"/>
</dbReference>